<sequence>MSVEPKFATAALKPFSRVAPLATLTLFNVNVPFVATVAPAHVPVMLPPATVATGYGAVVLIRPDTARPLSNWFVMFELLIVPVD</sequence>
<gene>
    <name evidence="1" type="ORF">RO07_21015</name>
</gene>
<evidence type="ECO:0000313" key="1">
    <source>
        <dbReference type="EMBL" id="AJC22348.1"/>
    </source>
</evidence>
<proteinExistence type="predicted"/>
<name>A0ABN4F2Q5_PANPU</name>
<keyword evidence="2" id="KW-1185">Reference proteome</keyword>
<protein>
    <submittedName>
        <fullName evidence="1">Uncharacterized protein</fullName>
    </submittedName>
</protein>
<accession>A0ABN4F2Q5</accession>
<reference evidence="1" key="1">
    <citation type="submission" date="2016-11" db="EMBL/GenBank/DDBJ databases">
        <title>Complete Genome Sequencing of Pandoraea pulmonicola DSM 16583.</title>
        <authorList>
            <person name="Chan K.-G."/>
        </authorList>
    </citation>
    <scope>NUCLEOTIDE SEQUENCE</scope>
    <source>
        <strain evidence="1">DSM 16583</strain>
    </source>
</reference>
<evidence type="ECO:0000313" key="2">
    <source>
        <dbReference type="Proteomes" id="UP000035086"/>
    </source>
</evidence>
<dbReference type="EMBL" id="CP010310">
    <property type="protein sequence ID" value="AJC22348.1"/>
    <property type="molecule type" value="Genomic_DNA"/>
</dbReference>
<dbReference type="Proteomes" id="UP000035086">
    <property type="component" value="Chromosome"/>
</dbReference>
<organism evidence="1 2">
    <name type="scientific">Pandoraea pulmonicola</name>
    <dbReference type="NCBI Taxonomy" id="93221"/>
    <lineage>
        <taxon>Bacteria</taxon>
        <taxon>Pseudomonadati</taxon>
        <taxon>Pseudomonadota</taxon>
        <taxon>Betaproteobacteria</taxon>
        <taxon>Burkholderiales</taxon>
        <taxon>Burkholderiaceae</taxon>
        <taxon>Pandoraea</taxon>
    </lineage>
</organism>